<evidence type="ECO:0000313" key="1">
    <source>
        <dbReference type="EMBL" id="CAD7797619.1"/>
    </source>
</evidence>
<reference evidence="1" key="1">
    <citation type="submission" date="2020-12" db="EMBL/GenBank/DDBJ databases">
        <authorList>
            <person name="Rodrigo-Torres L."/>
            <person name="Arahal R. D."/>
            <person name="Lucena T."/>
        </authorList>
    </citation>
    <scope>NUCLEOTIDE SEQUENCE</scope>
    <source>
        <strain evidence="1">CECT 9390</strain>
    </source>
</reference>
<dbReference type="Gene3D" id="3.90.70.10">
    <property type="entry name" value="Cysteine proteinases"/>
    <property type="match status" value="1"/>
</dbReference>
<proteinExistence type="predicted"/>
<keyword evidence="2" id="KW-1185">Reference proteome</keyword>
<sequence>MVKNSWGVTNDFDGYLYVTKPYVEYKSTAILVHKNAIPKNIRKQLKPSKSIGL</sequence>
<evidence type="ECO:0000313" key="2">
    <source>
        <dbReference type="Proteomes" id="UP000662618"/>
    </source>
</evidence>
<organism evidence="1 2">
    <name type="scientific">Chryseobacterium aquaeductus</name>
    <dbReference type="NCBI Taxonomy" id="2675056"/>
    <lineage>
        <taxon>Bacteria</taxon>
        <taxon>Pseudomonadati</taxon>
        <taxon>Bacteroidota</taxon>
        <taxon>Flavobacteriia</taxon>
        <taxon>Flavobacteriales</taxon>
        <taxon>Weeksellaceae</taxon>
        <taxon>Chryseobacterium group</taxon>
        <taxon>Chryseobacterium</taxon>
    </lineage>
</organism>
<protein>
    <submittedName>
        <fullName evidence="1">Uncharacterized protein</fullName>
    </submittedName>
</protein>
<accession>A0A9N8QQR7</accession>
<dbReference type="Proteomes" id="UP000662618">
    <property type="component" value="Unassembled WGS sequence"/>
</dbReference>
<gene>
    <name evidence="1" type="ORF">CHRY9390_00199</name>
</gene>
<dbReference type="AlphaFoldDB" id="A0A9N8QQR7"/>
<name>A0A9N8QQR7_9FLAO</name>
<dbReference type="SUPFAM" id="SSF54001">
    <property type="entry name" value="Cysteine proteinases"/>
    <property type="match status" value="1"/>
</dbReference>
<comment type="caution">
    <text evidence="1">The sequence shown here is derived from an EMBL/GenBank/DDBJ whole genome shotgun (WGS) entry which is preliminary data.</text>
</comment>
<dbReference type="EMBL" id="CAJIMS010000001">
    <property type="protein sequence ID" value="CAD7797619.1"/>
    <property type="molecule type" value="Genomic_DNA"/>
</dbReference>
<dbReference type="InterPro" id="IPR038765">
    <property type="entry name" value="Papain-like_cys_pep_sf"/>
</dbReference>